<dbReference type="EMBL" id="CAEZXR010000139">
    <property type="protein sequence ID" value="CAB4707935.1"/>
    <property type="molecule type" value="Genomic_DNA"/>
</dbReference>
<organism evidence="2">
    <name type="scientific">freshwater metagenome</name>
    <dbReference type="NCBI Taxonomy" id="449393"/>
    <lineage>
        <taxon>unclassified sequences</taxon>
        <taxon>metagenomes</taxon>
        <taxon>ecological metagenomes</taxon>
    </lineage>
</organism>
<feature type="transmembrane region" description="Helical" evidence="1">
    <location>
        <begin position="23"/>
        <end position="47"/>
    </location>
</feature>
<keyword evidence="1" id="KW-0472">Membrane</keyword>
<protein>
    <submittedName>
        <fullName evidence="2">Unannotated protein</fullName>
    </submittedName>
</protein>
<proteinExistence type="predicted"/>
<sequence length="56" mass="5818">MLLLVEVAQSTIGFVQYFTDLPVVLVGFHVLGAAIISAAVTNALLAVRHPGARDAA</sequence>
<accession>A0A6J6QFH5</accession>
<evidence type="ECO:0000256" key="1">
    <source>
        <dbReference type="SAM" id="Phobius"/>
    </source>
</evidence>
<evidence type="ECO:0000313" key="2">
    <source>
        <dbReference type="EMBL" id="CAB4707935.1"/>
    </source>
</evidence>
<dbReference type="AlphaFoldDB" id="A0A6J6QFH5"/>
<name>A0A6J6QFH5_9ZZZZ</name>
<gene>
    <name evidence="2" type="ORF">UFOPK2579_01281</name>
</gene>
<reference evidence="2" key="1">
    <citation type="submission" date="2020-05" db="EMBL/GenBank/DDBJ databases">
        <authorList>
            <person name="Chiriac C."/>
            <person name="Salcher M."/>
            <person name="Ghai R."/>
            <person name="Kavagutti S V."/>
        </authorList>
    </citation>
    <scope>NUCLEOTIDE SEQUENCE</scope>
</reference>
<keyword evidence="1" id="KW-1133">Transmembrane helix</keyword>
<keyword evidence="1" id="KW-0812">Transmembrane</keyword>